<gene>
    <name evidence="7" type="ORF">NAV_LOCUS2778</name>
</gene>
<proteinExistence type="predicted"/>
<organism evidence="7 8">
    <name type="scientific">Acanthocheilonema viteae</name>
    <name type="common">Filarial nematode worm</name>
    <name type="synonym">Dipetalonema viteae</name>
    <dbReference type="NCBI Taxonomy" id="6277"/>
    <lineage>
        <taxon>Eukaryota</taxon>
        <taxon>Metazoa</taxon>
        <taxon>Ecdysozoa</taxon>
        <taxon>Nematoda</taxon>
        <taxon>Chromadorea</taxon>
        <taxon>Rhabditida</taxon>
        <taxon>Spirurina</taxon>
        <taxon>Spiruromorpha</taxon>
        <taxon>Filarioidea</taxon>
        <taxon>Onchocercidae</taxon>
        <taxon>Acanthocheilonema</taxon>
    </lineage>
</organism>
<name>A0A498SFQ9_ACAVI</name>
<dbReference type="Proteomes" id="UP000276991">
    <property type="component" value="Unassembled WGS sequence"/>
</dbReference>
<keyword evidence="3" id="KW-0862">Zinc</keyword>
<dbReference type="InterPro" id="IPR003656">
    <property type="entry name" value="Znf_BED"/>
</dbReference>
<dbReference type="GO" id="GO:0008270">
    <property type="term" value="F:zinc ion binding"/>
    <property type="evidence" value="ECO:0007669"/>
    <property type="project" value="UniProtKB-KW"/>
</dbReference>
<dbReference type="EMBL" id="UPTC01000315">
    <property type="protein sequence ID" value="VBB27948.1"/>
    <property type="molecule type" value="Genomic_DNA"/>
</dbReference>
<dbReference type="STRING" id="6277.A0A498SFQ9"/>
<evidence type="ECO:0000259" key="6">
    <source>
        <dbReference type="PROSITE" id="PS50808"/>
    </source>
</evidence>
<accession>A0A498SFQ9</accession>
<dbReference type="SUPFAM" id="SSF57667">
    <property type="entry name" value="beta-beta-alpha zinc fingers"/>
    <property type="match status" value="2"/>
</dbReference>
<evidence type="ECO:0000256" key="2">
    <source>
        <dbReference type="ARBA" id="ARBA00022771"/>
    </source>
</evidence>
<reference evidence="7 8" key="1">
    <citation type="submission" date="2018-08" db="EMBL/GenBank/DDBJ databases">
        <authorList>
            <person name="Laetsch R D."/>
            <person name="Stevens L."/>
            <person name="Kumar S."/>
            <person name="Blaxter L. M."/>
        </authorList>
    </citation>
    <scope>NUCLEOTIDE SEQUENCE [LARGE SCALE GENOMIC DNA]</scope>
</reference>
<dbReference type="GO" id="GO:0003677">
    <property type="term" value="F:DNA binding"/>
    <property type="evidence" value="ECO:0007669"/>
    <property type="project" value="InterPro"/>
</dbReference>
<evidence type="ECO:0000256" key="3">
    <source>
        <dbReference type="ARBA" id="ARBA00022833"/>
    </source>
</evidence>
<keyword evidence="2 4" id="KW-0863">Zinc-finger</keyword>
<feature type="compositionally biased region" description="Low complexity" evidence="5">
    <location>
        <begin position="101"/>
        <end position="113"/>
    </location>
</feature>
<keyword evidence="8" id="KW-1185">Reference proteome</keyword>
<dbReference type="InterPro" id="IPR036236">
    <property type="entry name" value="Znf_C2H2_sf"/>
</dbReference>
<sequence>MISTKTMIKDEFTKSNGLEYEEDCDMDVENDDESSVGGTNETKEESESTNDVGEEENDEGTASTSGNNLFLTQIFATQRHKPNREAKMLETSIANLKKKLQTQSQTNFSSTTTHPRLKRPATDTESASAVRGIEDLSQVTSRTALRVTSEGNPLEIENYSKDSFDEEGETAVERSLAAMTKSKYSKTKDFVLERSLAAMTKSKYSTSSSNPFHDVDHDEDDERSKNDAFLDRIFGESKVDNKVSKNFDLYDVNESVQTSFNPAAYISKDMTLSAALRRRRQRRNPVWPYFMVKDGVATCKHCNYSTKSVFSTNLKVHLRTHHHDLFEEVLKAEEEQQEQITLQNSLLATRTTTSAATIKTPYMHHVTTTALPAVGKCSSSGSNAGSSIVNSNVLPTTGSNLSSAAVLLGILNQTGGFQSSPVVTTTTTATADIATVSNRTHTVPTTPRGILDFPKAFSESQLSLDYLKTTPDLTKNLPDFLKVISEASMKSAANAPLNQTKVFLTGDNERLKTFSKIAQNSPSSYNVNYASGKTDKIIPSAGSQSAIVLKRRRLRRHPVWRFFKDVGDGSKTVKCVNCPFSTSSPFSTNLKMHLKAHHKSDYRLILILESRQRLEEGISPIPESLQTPSSPSKKSSSEDTNISSAEEEQTEAKRRSLSTGNFEDESFTSMTNTERVKAMIEMAAASQTQAMELEFKISRNFRWGEENLPVKIVIQQKLCLDSLKEDSLGSFSLSLFSLPDPNVDYGTTGDTNRTANFGPNEASNLVDTELLMRLGFAKSDLIPSKPPLQNKFLNTQSVVSGSTIRNHPVNVHVSASLDTTKSVRTISKRLPTGEVVKVRQTRKSVENPVTNITANTSAAATATINTTKPIVPSRDLTAIATTDEQFNAINSARDIALAKFLSRANAFQLLELPEFKQFVDVLDPTYQLPQSGYLKRLLEIKTGDHDLPSEYLLDIIQEQGE</sequence>
<protein>
    <recommendedName>
        <fullName evidence="6">BED-type domain-containing protein</fullName>
    </recommendedName>
</protein>
<evidence type="ECO:0000256" key="5">
    <source>
        <dbReference type="SAM" id="MobiDB-lite"/>
    </source>
</evidence>
<feature type="domain" description="BED-type" evidence="6">
    <location>
        <begin position="281"/>
        <end position="329"/>
    </location>
</feature>
<evidence type="ECO:0000313" key="8">
    <source>
        <dbReference type="Proteomes" id="UP000276991"/>
    </source>
</evidence>
<dbReference type="Pfam" id="PF02892">
    <property type="entry name" value="zf-BED"/>
    <property type="match status" value="1"/>
</dbReference>
<feature type="domain" description="BED-type" evidence="6">
    <location>
        <begin position="554"/>
        <end position="605"/>
    </location>
</feature>
<feature type="region of interest" description="Disordered" evidence="5">
    <location>
        <begin position="1"/>
        <end position="68"/>
    </location>
</feature>
<keyword evidence="1" id="KW-0479">Metal-binding</keyword>
<dbReference type="PROSITE" id="PS50808">
    <property type="entry name" value="ZF_BED"/>
    <property type="match status" value="2"/>
</dbReference>
<evidence type="ECO:0000256" key="1">
    <source>
        <dbReference type="ARBA" id="ARBA00022723"/>
    </source>
</evidence>
<feature type="compositionally biased region" description="Polar residues" evidence="5">
    <location>
        <begin position="657"/>
        <end position="670"/>
    </location>
</feature>
<dbReference type="AlphaFoldDB" id="A0A498SFQ9"/>
<feature type="region of interest" description="Disordered" evidence="5">
    <location>
        <begin position="100"/>
        <end position="128"/>
    </location>
</feature>
<feature type="compositionally biased region" description="Acidic residues" evidence="5">
    <location>
        <begin position="19"/>
        <end position="34"/>
    </location>
</feature>
<feature type="region of interest" description="Disordered" evidence="5">
    <location>
        <begin position="618"/>
        <end position="670"/>
    </location>
</feature>
<evidence type="ECO:0000313" key="7">
    <source>
        <dbReference type="EMBL" id="VBB27948.1"/>
    </source>
</evidence>
<evidence type="ECO:0000256" key="4">
    <source>
        <dbReference type="PROSITE-ProRule" id="PRU00027"/>
    </source>
</evidence>
<dbReference type="OrthoDB" id="5873825at2759"/>